<name>A0A0C1U759_9BACT</name>
<keyword evidence="1" id="KW-0732">Signal</keyword>
<proteinExistence type="predicted"/>
<keyword evidence="3" id="KW-1185">Reference proteome</keyword>
<evidence type="ECO:0000256" key="1">
    <source>
        <dbReference type="SAM" id="SignalP"/>
    </source>
</evidence>
<accession>A0A0C1U759</accession>
<dbReference type="AlphaFoldDB" id="A0A0C1U759"/>
<organism evidence="2 3">
    <name type="scientific">Geobacter soli</name>
    <dbReference type="NCBI Taxonomy" id="1510391"/>
    <lineage>
        <taxon>Bacteria</taxon>
        <taxon>Pseudomonadati</taxon>
        <taxon>Thermodesulfobacteriota</taxon>
        <taxon>Desulfuromonadia</taxon>
        <taxon>Geobacterales</taxon>
        <taxon>Geobacteraceae</taxon>
        <taxon>Geobacter</taxon>
    </lineage>
</organism>
<comment type="caution">
    <text evidence="2">The sequence shown here is derived from an EMBL/GenBank/DDBJ whole genome shotgun (WGS) entry which is preliminary data.</text>
</comment>
<evidence type="ECO:0000313" key="3">
    <source>
        <dbReference type="Proteomes" id="UP000031433"/>
    </source>
</evidence>
<feature type="signal peptide" evidence="1">
    <location>
        <begin position="1"/>
        <end position="22"/>
    </location>
</feature>
<feature type="chain" id="PRO_5002139253" description="Lipoprotein" evidence="1">
    <location>
        <begin position="23"/>
        <end position="151"/>
    </location>
</feature>
<protein>
    <recommendedName>
        <fullName evidence="4">Lipoprotein</fullName>
    </recommendedName>
</protein>
<evidence type="ECO:0000313" key="2">
    <source>
        <dbReference type="EMBL" id="KIE43490.1"/>
    </source>
</evidence>
<dbReference type="Proteomes" id="UP000031433">
    <property type="component" value="Unassembled WGS sequence"/>
</dbReference>
<gene>
    <name evidence="2" type="ORF">SE37_13050</name>
</gene>
<dbReference type="RefSeq" id="WP_039647008.1">
    <property type="nucleotide sequence ID" value="NZ_JXBL01000001.1"/>
</dbReference>
<reference evidence="2 3" key="1">
    <citation type="submission" date="2015-01" db="EMBL/GenBank/DDBJ databases">
        <title>Genome sequence of the anaerobic bacterium Geobacter soli GSS01, a dissimilatory Fe(III) reducer from soil.</title>
        <authorList>
            <person name="Yang G."/>
            <person name="Zhou S."/>
        </authorList>
    </citation>
    <scope>NUCLEOTIDE SEQUENCE [LARGE SCALE GENOMIC DNA]</scope>
    <source>
        <strain evidence="2 3">GSS01</strain>
    </source>
</reference>
<sequence>MGFCGVCVAICMLLLGVVSAHADQQVTFSATKHERERKIVKTLLEKEIQEAKTLSKEPVQIDIALADLNHDGTREILAYVRQYPYFCGTEGCWFVIFRQEGRTWRNILQLIIQENVSLSTLSTSDFVDLIVEDKSVWSWHGYKYDFSHKLP</sequence>
<evidence type="ECO:0008006" key="4">
    <source>
        <dbReference type="Google" id="ProtNLM"/>
    </source>
</evidence>
<dbReference type="EMBL" id="JXBL01000001">
    <property type="protein sequence ID" value="KIE43490.1"/>
    <property type="molecule type" value="Genomic_DNA"/>
</dbReference>